<dbReference type="RefSeq" id="WP_276659405.1">
    <property type="nucleotide sequence ID" value="NZ_SSFD01000219.1"/>
</dbReference>
<dbReference type="InterPro" id="IPR027417">
    <property type="entry name" value="P-loop_NTPase"/>
</dbReference>
<feature type="transmembrane region" description="Helical" evidence="10">
    <location>
        <begin position="24"/>
        <end position="47"/>
    </location>
</feature>
<keyword evidence="8 10" id="KW-0472">Membrane</keyword>
<dbReference type="GO" id="GO:0005886">
    <property type="term" value="C:plasma membrane"/>
    <property type="evidence" value="ECO:0007669"/>
    <property type="project" value="UniProtKB-SubCell"/>
</dbReference>
<evidence type="ECO:0000256" key="6">
    <source>
        <dbReference type="ARBA" id="ARBA00022840"/>
    </source>
</evidence>
<evidence type="ECO:0000256" key="9">
    <source>
        <dbReference type="SAM" id="MobiDB-lite"/>
    </source>
</evidence>
<dbReference type="AlphaFoldDB" id="A0A5C7SJV1"/>
<organism evidence="13 14">
    <name type="scientific">Thauera aminoaromatica</name>
    <dbReference type="NCBI Taxonomy" id="164330"/>
    <lineage>
        <taxon>Bacteria</taxon>
        <taxon>Pseudomonadati</taxon>
        <taxon>Pseudomonadota</taxon>
        <taxon>Betaproteobacteria</taxon>
        <taxon>Rhodocyclales</taxon>
        <taxon>Zoogloeaceae</taxon>
        <taxon>Thauera</taxon>
    </lineage>
</organism>
<evidence type="ECO:0000256" key="4">
    <source>
        <dbReference type="ARBA" id="ARBA00022692"/>
    </source>
</evidence>
<evidence type="ECO:0000259" key="12">
    <source>
        <dbReference type="PROSITE" id="PS50929"/>
    </source>
</evidence>
<dbReference type="PROSITE" id="PS00211">
    <property type="entry name" value="ABC_TRANSPORTER_1"/>
    <property type="match status" value="1"/>
</dbReference>
<keyword evidence="5" id="KW-0547">Nucleotide-binding</keyword>
<dbReference type="Pfam" id="PF00664">
    <property type="entry name" value="ABC_membrane"/>
    <property type="match status" value="1"/>
</dbReference>
<reference evidence="13 14" key="1">
    <citation type="submission" date="2018-09" db="EMBL/GenBank/DDBJ databases">
        <title>Metagenome Assembled Genomes from an Advanced Water Purification Facility.</title>
        <authorList>
            <person name="Stamps B.W."/>
            <person name="Spear J.R."/>
        </authorList>
    </citation>
    <scope>NUCLEOTIDE SEQUENCE [LARGE SCALE GENOMIC DNA]</scope>
    <source>
        <strain evidence="13">Bin_27_1</strain>
    </source>
</reference>
<feature type="region of interest" description="Disordered" evidence="9">
    <location>
        <begin position="578"/>
        <end position="597"/>
    </location>
</feature>
<evidence type="ECO:0000256" key="3">
    <source>
        <dbReference type="ARBA" id="ARBA00022475"/>
    </source>
</evidence>
<dbReference type="Pfam" id="PF00005">
    <property type="entry name" value="ABC_tran"/>
    <property type="match status" value="1"/>
</dbReference>
<name>A0A5C7SJV1_THASP</name>
<dbReference type="GO" id="GO:0005524">
    <property type="term" value="F:ATP binding"/>
    <property type="evidence" value="ECO:0007669"/>
    <property type="project" value="UniProtKB-KW"/>
</dbReference>
<evidence type="ECO:0000313" key="13">
    <source>
        <dbReference type="EMBL" id="TXH83195.1"/>
    </source>
</evidence>
<dbReference type="InterPro" id="IPR003439">
    <property type="entry name" value="ABC_transporter-like_ATP-bd"/>
</dbReference>
<dbReference type="InterPro" id="IPR010128">
    <property type="entry name" value="ATPase_T1SS_PrtD-like"/>
</dbReference>
<dbReference type="SMART" id="SM00382">
    <property type="entry name" value="AAA"/>
    <property type="match status" value="1"/>
</dbReference>
<evidence type="ECO:0000256" key="1">
    <source>
        <dbReference type="ARBA" id="ARBA00004651"/>
    </source>
</evidence>
<evidence type="ECO:0000256" key="2">
    <source>
        <dbReference type="ARBA" id="ARBA00022448"/>
    </source>
</evidence>
<dbReference type="EMBL" id="SSFD01000219">
    <property type="protein sequence ID" value="TXH83195.1"/>
    <property type="molecule type" value="Genomic_DNA"/>
</dbReference>
<evidence type="ECO:0000313" key="14">
    <source>
        <dbReference type="Proteomes" id="UP000321192"/>
    </source>
</evidence>
<gene>
    <name evidence="13" type="ORF">E6Q80_13930</name>
</gene>
<keyword evidence="7 10" id="KW-1133">Transmembrane helix</keyword>
<evidence type="ECO:0000256" key="8">
    <source>
        <dbReference type="ARBA" id="ARBA00023136"/>
    </source>
</evidence>
<dbReference type="GO" id="GO:0016887">
    <property type="term" value="F:ATP hydrolysis activity"/>
    <property type="evidence" value="ECO:0007669"/>
    <property type="project" value="InterPro"/>
</dbReference>
<feature type="domain" description="ABC transporter" evidence="11">
    <location>
        <begin position="334"/>
        <end position="569"/>
    </location>
</feature>
<dbReference type="PROSITE" id="PS50893">
    <property type="entry name" value="ABC_TRANSPORTER_2"/>
    <property type="match status" value="1"/>
</dbReference>
<evidence type="ECO:0000256" key="10">
    <source>
        <dbReference type="SAM" id="Phobius"/>
    </source>
</evidence>
<dbReference type="InterPro" id="IPR017871">
    <property type="entry name" value="ABC_transporter-like_CS"/>
</dbReference>
<keyword evidence="6" id="KW-0067">ATP-binding</keyword>
<dbReference type="GO" id="GO:0030253">
    <property type="term" value="P:protein secretion by the type I secretion system"/>
    <property type="evidence" value="ECO:0007669"/>
    <property type="project" value="InterPro"/>
</dbReference>
<feature type="transmembrane region" description="Helical" evidence="10">
    <location>
        <begin position="148"/>
        <end position="176"/>
    </location>
</feature>
<dbReference type="PANTHER" id="PTHR24221:SF248">
    <property type="entry name" value="ABC TRANSPORTER TRANSMEMBRANE REGION"/>
    <property type="match status" value="1"/>
</dbReference>
<comment type="caution">
    <text evidence="13">The sequence shown here is derived from an EMBL/GenBank/DDBJ whole genome shotgun (WGS) entry which is preliminary data.</text>
</comment>
<dbReference type="SUPFAM" id="SSF90123">
    <property type="entry name" value="ABC transporter transmembrane region"/>
    <property type="match status" value="1"/>
</dbReference>
<dbReference type="FunFam" id="1.20.1560.10:FF:000109">
    <property type="entry name" value="Alkaline protease secretion ATP-binding protein aprD"/>
    <property type="match status" value="1"/>
</dbReference>
<evidence type="ECO:0000259" key="11">
    <source>
        <dbReference type="PROSITE" id="PS50893"/>
    </source>
</evidence>
<protein>
    <submittedName>
        <fullName evidence="13">Type I secretion system permease/ATPase</fullName>
    </submittedName>
</protein>
<accession>A0A5C7SJV1</accession>
<dbReference type="InterPro" id="IPR039421">
    <property type="entry name" value="Type_1_exporter"/>
</dbReference>
<dbReference type="PANTHER" id="PTHR24221">
    <property type="entry name" value="ATP-BINDING CASSETTE SUB-FAMILY B"/>
    <property type="match status" value="1"/>
</dbReference>
<dbReference type="GO" id="GO:0140359">
    <property type="term" value="F:ABC-type transporter activity"/>
    <property type="evidence" value="ECO:0007669"/>
    <property type="project" value="InterPro"/>
</dbReference>
<dbReference type="CDD" id="cd03246">
    <property type="entry name" value="ABCC_Protease_Secretion"/>
    <property type="match status" value="1"/>
</dbReference>
<dbReference type="GO" id="GO:0030256">
    <property type="term" value="C:type I protein secretion system complex"/>
    <property type="evidence" value="ECO:0007669"/>
    <property type="project" value="InterPro"/>
</dbReference>
<dbReference type="CDD" id="cd18586">
    <property type="entry name" value="ABC_6TM_PrtD_like"/>
    <property type="match status" value="1"/>
</dbReference>
<dbReference type="Gene3D" id="1.20.1560.10">
    <property type="entry name" value="ABC transporter type 1, transmembrane domain"/>
    <property type="match status" value="1"/>
</dbReference>
<keyword evidence="3" id="KW-1003">Cell membrane</keyword>
<evidence type="ECO:0000256" key="7">
    <source>
        <dbReference type="ARBA" id="ARBA00022989"/>
    </source>
</evidence>
<dbReference type="InterPro" id="IPR036640">
    <property type="entry name" value="ABC1_TM_sf"/>
</dbReference>
<dbReference type="NCBIfam" id="TIGR01842">
    <property type="entry name" value="type_I_sec_PrtD"/>
    <property type="match status" value="1"/>
</dbReference>
<dbReference type="InterPro" id="IPR003593">
    <property type="entry name" value="AAA+_ATPase"/>
</dbReference>
<dbReference type="FunFam" id="3.40.50.300:FF:001444">
    <property type="entry name" value="ABC transporter ATP-binding protein"/>
    <property type="match status" value="1"/>
</dbReference>
<dbReference type="InterPro" id="IPR047957">
    <property type="entry name" value="ABC_AprD-like_6TM"/>
</dbReference>
<feature type="transmembrane region" description="Helical" evidence="10">
    <location>
        <begin position="59"/>
        <end position="79"/>
    </location>
</feature>
<keyword evidence="4 10" id="KW-0812">Transmembrane</keyword>
<dbReference type="GO" id="GO:0034040">
    <property type="term" value="F:ATPase-coupled lipid transmembrane transporter activity"/>
    <property type="evidence" value="ECO:0007669"/>
    <property type="project" value="TreeGrafter"/>
</dbReference>
<dbReference type="Proteomes" id="UP000321192">
    <property type="component" value="Unassembled WGS sequence"/>
</dbReference>
<dbReference type="PROSITE" id="PS50929">
    <property type="entry name" value="ABC_TM1F"/>
    <property type="match status" value="1"/>
</dbReference>
<sequence length="597" mass="63615">MTNQTHGKPAGGELQEAVRALRNAFFTVGAFSGFINLMMLAPALYMLQVYDRVLGSRNETTLVMLTLLVVGALLFMAALESVRGWILVRVGARLDARLNARVFTAAFERNLQQAGSNTAQPIHDLNAVRQTLTGSALLAAFDAPWLPVYLVVIFVMSPLLGWFALGGALVLLALAVANERLSKPRLDEAQKFSMQSHHALTSHLRNSEVIEAMGMLPAIRKRWHALHRQQIQAQALASDRAAMLSGATKFVRVAMQSLVLGFGALLVLEDQITAGMMIAASILLGRAFAPIELLVGNWKQIVSGRQAYARLQELLQRHPAREAGMSLPRPQGRITAENLSAMPPGTRRVVLKNLGFTIAPGEVVAVVGPSASGKSSLARLLVGVWPPAGGSLRLDGASIYDWNKDELGPALGYLPQDIELFDGSVAENIARFGELDADRVVDAARKVGMHEHILRLPQGYDTPLGAEGSNLSAGQRQRIGLARALYGDPAMVVLDEPNSNLDEAGEKALLEVLLGLKARGCTTIIVTHRMSTLAAADKVMVLTDGAVAAFGPRDEIFKPAPAAAPAPGPTTAANSARRVANVGPGGPVLAPAHAPGR</sequence>
<dbReference type="InterPro" id="IPR011527">
    <property type="entry name" value="ABC1_TM_dom"/>
</dbReference>
<dbReference type="SUPFAM" id="SSF52540">
    <property type="entry name" value="P-loop containing nucleoside triphosphate hydrolases"/>
    <property type="match status" value="1"/>
</dbReference>
<keyword evidence="2" id="KW-0813">Transport</keyword>
<dbReference type="Gene3D" id="3.40.50.300">
    <property type="entry name" value="P-loop containing nucleotide triphosphate hydrolases"/>
    <property type="match status" value="1"/>
</dbReference>
<feature type="domain" description="ABC transmembrane type-1" evidence="12">
    <location>
        <begin position="26"/>
        <end position="303"/>
    </location>
</feature>
<proteinExistence type="predicted"/>
<evidence type="ECO:0000256" key="5">
    <source>
        <dbReference type="ARBA" id="ARBA00022741"/>
    </source>
</evidence>
<comment type="subcellular location">
    <subcellularLocation>
        <location evidence="1">Cell membrane</location>
        <topology evidence="1">Multi-pass membrane protein</topology>
    </subcellularLocation>
</comment>